<organism evidence="3 4">
    <name type="scientific">Funneliformis mosseae</name>
    <name type="common">Endomycorrhizal fungus</name>
    <name type="synonym">Glomus mosseae</name>
    <dbReference type="NCBI Taxonomy" id="27381"/>
    <lineage>
        <taxon>Eukaryota</taxon>
        <taxon>Fungi</taxon>
        <taxon>Fungi incertae sedis</taxon>
        <taxon>Mucoromycota</taxon>
        <taxon>Glomeromycotina</taxon>
        <taxon>Glomeromycetes</taxon>
        <taxon>Glomerales</taxon>
        <taxon>Glomeraceae</taxon>
        <taxon>Funneliformis</taxon>
    </lineage>
</organism>
<evidence type="ECO:0000313" key="3">
    <source>
        <dbReference type="EMBL" id="CAG8447202.1"/>
    </source>
</evidence>
<protein>
    <submittedName>
        <fullName evidence="3">7358_t:CDS:1</fullName>
    </submittedName>
</protein>
<dbReference type="PANTHER" id="PTHR31389:SF4">
    <property type="entry name" value="LD39211P"/>
    <property type="match status" value="1"/>
</dbReference>
<dbReference type="Proteomes" id="UP000789375">
    <property type="component" value="Unassembled WGS sequence"/>
</dbReference>
<proteinExistence type="predicted"/>
<reference evidence="3" key="1">
    <citation type="submission" date="2021-06" db="EMBL/GenBank/DDBJ databases">
        <authorList>
            <person name="Kallberg Y."/>
            <person name="Tangrot J."/>
            <person name="Rosling A."/>
        </authorList>
    </citation>
    <scope>NUCLEOTIDE SEQUENCE</scope>
    <source>
        <strain evidence="3">87-6 pot B 2015</strain>
    </source>
</reference>
<dbReference type="AlphaFoldDB" id="A0A9N8V8Z3"/>
<dbReference type="PANTHER" id="PTHR31389">
    <property type="entry name" value="LD39211P"/>
    <property type="match status" value="1"/>
</dbReference>
<evidence type="ECO:0000256" key="2">
    <source>
        <dbReference type="SAM" id="Phobius"/>
    </source>
</evidence>
<gene>
    <name evidence="3" type="ORF">FMOSSE_LOCUS1259</name>
</gene>
<keyword evidence="2" id="KW-0812">Transmembrane</keyword>
<feature type="region of interest" description="Disordered" evidence="1">
    <location>
        <begin position="47"/>
        <end position="71"/>
    </location>
</feature>
<feature type="transmembrane region" description="Helical" evidence="2">
    <location>
        <begin position="12"/>
        <end position="29"/>
    </location>
</feature>
<keyword evidence="4" id="KW-1185">Reference proteome</keyword>
<sequence length="359" mass="40891">MAKGSNLVRKKFLHRTQIFVVVFIIILLMTKICLHINPEWDPFKSKGLDGDNSGITNDNSPTNNDSNIIDDNPSLVIEDENVKNDTSSHDDHDIINEEEEQVISSPKDVPFTIVTGASENHFCPLKSFLYTTHETIKGFKNAKVVVYDLGLSSAQIEILGGLQKKGFITELKRLDWSKYPKFWNISIARGEYAWKPGMIYEISNEYPGNIIWLDSGTKVKKSFFNNLVGTLKEYDGFVSPKSPGTMRTWTHKGVYEYFHDDHTKYDDLPNCNGAAIAFDTKRTQSLIDAWYQCALDKDCIAPPGSSRQNHRQDQALLTYFAAKEGRTCDQNRAKFGFHIHDDGNCKKEIAKYENEHDYI</sequence>
<dbReference type="EMBL" id="CAJVPP010000143">
    <property type="protein sequence ID" value="CAG8447202.1"/>
    <property type="molecule type" value="Genomic_DNA"/>
</dbReference>
<keyword evidence="2" id="KW-1133">Transmembrane helix</keyword>
<comment type="caution">
    <text evidence="3">The sequence shown here is derived from an EMBL/GenBank/DDBJ whole genome shotgun (WGS) entry which is preliminary data.</text>
</comment>
<name>A0A9N8V8Z3_FUNMO</name>
<evidence type="ECO:0000313" key="4">
    <source>
        <dbReference type="Proteomes" id="UP000789375"/>
    </source>
</evidence>
<evidence type="ECO:0000256" key="1">
    <source>
        <dbReference type="SAM" id="MobiDB-lite"/>
    </source>
</evidence>
<keyword evidence="2" id="KW-0472">Membrane</keyword>
<feature type="compositionally biased region" description="Low complexity" evidence="1">
    <location>
        <begin position="55"/>
        <end position="71"/>
    </location>
</feature>
<accession>A0A9N8V8Z3</accession>